<name>A0A3M7Q6T0_BRAPC</name>
<reference evidence="1 2" key="1">
    <citation type="journal article" date="2018" name="Sci. Rep.">
        <title>Genomic signatures of local adaptation to the degree of environmental predictability in rotifers.</title>
        <authorList>
            <person name="Franch-Gras L."/>
            <person name="Hahn C."/>
            <person name="Garcia-Roger E.M."/>
            <person name="Carmona M.J."/>
            <person name="Serra M."/>
            <person name="Gomez A."/>
        </authorList>
    </citation>
    <scope>NUCLEOTIDE SEQUENCE [LARGE SCALE GENOMIC DNA]</scope>
    <source>
        <strain evidence="1">HYR1</strain>
    </source>
</reference>
<accession>A0A3M7Q6T0</accession>
<dbReference type="AlphaFoldDB" id="A0A3M7Q6T0"/>
<keyword evidence="2" id="KW-1185">Reference proteome</keyword>
<dbReference type="EMBL" id="REGN01007225">
    <property type="protein sequence ID" value="RNA06914.1"/>
    <property type="molecule type" value="Genomic_DNA"/>
</dbReference>
<evidence type="ECO:0000313" key="1">
    <source>
        <dbReference type="EMBL" id="RNA06914.1"/>
    </source>
</evidence>
<evidence type="ECO:0000313" key="2">
    <source>
        <dbReference type="Proteomes" id="UP000276133"/>
    </source>
</evidence>
<protein>
    <submittedName>
        <fullName evidence="1">Uncharacterized protein</fullName>
    </submittedName>
</protein>
<sequence>MKIVLLPTWLFSGYSFTDQLLKLVHL</sequence>
<comment type="caution">
    <text evidence="1">The sequence shown here is derived from an EMBL/GenBank/DDBJ whole genome shotgun (WGS) entry which is preliminary data.</text>
</comment>
<proteinExistence type="predicted"/>
<dbReference type="Proteomes" id="UP000276133">
    <property type="component" value="Unassembled WGS sequence"/>
</dbReference>
<gene>
    <name evidence="1" type="ORF">BpHYR1_032275</name>
</gene>
<organism evidence="1 2">
    <name type="scientific">Brachionus plicatilis</name>
    <name type="common">Marine rotifer</name>
    <name type="synonym">Brachionus muelleri</name>
    <dbReference type="NCBI Taxonomy" id="10195"/>
    <lineage>
        <taxon>Eukaryota</taxon>
        <taxon>Metazoa</taxon>
        <taxon>Spiralia</taxon>
        <taxon>Gnathifera</taxon>
        <taxon>Rotifera</taxon>
        <taxon>Eurotatoria</taxon>
        <taxon>Monogononta</taxon>
        <taxon>Pseudotrocha</taxon>
        <taxon>Ploima</taxon>
        <taxon>Brachionidae</taxon>
        <taxon>Brachionus</taxon>
    </lineage>
</organism>